<name>A0A0P7CXP2_PSEPU</name>
<protein>
    <recommendedName>
        <fullName evidence="3">Glutamate 5-kinase</fullName>
    </recommendedName>
</protein>
<evidence type="ECO:0008006" key="3">
    <source>
        <dbReference type="Google" id="ProtNLM"/>
    </source>
</evidence>
<proteinExistence type="predicted"/>
<evidence type="ECO:0000313" key="2">
    <source>
        <dbReference type="Proteomes" id="UP000050437"/>
    </source>
</evidence>
<evidence type="ECO:0000313" key="1">
    <source>
        <dbReference type="EMBL" id="KPM57848.1"/>
    </source>
</evidence>
<organism evidence="1 2">
    <name type="scientific">Pseudomonas putida</name>
    <name type="common">Arthrobacter siderocapsulatus</name>
    <dbReference type="NCBI Taxonomy" id="303"/>
    <lineage>
        <taxon>Bacteria</taxon>
        <taxon>Pseudomonadati</taxon>
        <taxon>Pseudomonadota</taxon>
        <taxon>Gammaproteobacteria</taxon>
        <taxon>Pseudomonadales</taxon>
        <taxon>Pseudomonadaceae</taxon>
        <taxon>Pseudomonas</taxon>
    </lineage>
</organism>
<dbReference type="EMBL" id="LKKS01000149">
    <property type="protein sequence ID" value="KPM57848.1"/>
    <property type="molecule type" value="Genomic_DNA"/>
</dbReference>
<dbReference type="GeneID" id="49868112"/>
<reference evidence="1 2" key="1">
    <citation type="submission" date="2015-10" db="EMBL/GenBank/DDBJ databases">
        <title>Pseudomonas putida clinical strains.</title>
        <authorList>
            <person name="Molina L."/>
            <person name="Udaondo Z."/>
        </authorList>
    </citation>
    <scope>NUCLEOTIDE SEQUENCE [LARGE SCALE GENOMIC DNA]</scope>
    <source>
        <strain evidence="1 2">HB13667</strain>
    </source>
</reference>
<comment type="caution">
    <text evidence="1">The sequence shown here is derived from an EMBL/GenBank/DDBJ whole genome shotgun (WGS) entry which is preliminary data.</text>
</comment>
<dbReference type="RefSeq" id="WP_054573900.1">
    <property type="nucleotide sequence ID" value="NZ_CP060529.1"/>
</dbReference>
<dbReference type="AlphaFoldDB" id="A0A0P7CXP2"/>
<gene>
    <name evidence="1" type="ORF">HB13667_29175</name>
</gene>
<dbReference type="Proteomes" id="UP000050437">
    <property type="component" value="Unassembled WGS sequence"/>
</dbReference>
<accession>A0A0P7CXP2</accession>
<sequence>MGMREELQAELAEAFDDPDGLADAVKPVAGSRIVKGGYDPEIGGTVPASTIYYAGRGVFGSYLAKEIDGTRIQTEDVKLLVLQNEIFEGQAGAATDVPAAPKIGDQVSGYRVLNVSEDPAQATWTIQLRK</sequence>